<gene>
    <name evidence="8" type="ORF">QBC33DRAFT_536952</name>
</gene>
<keyword evidence="9" id="KW-1185">Reference proteome</keyword>
<dbReference type="SUPFAM" id="SSF51735">
    <property type="entry name" value="NAD(P)-binding Rossmann-fold domains"/>
    <property type="match status" value="1"/>
</dbReference>
<keyword evidence="5" id="KW-0443">Lipid metabolism</keyword>
<evidence type="ECO:0000256" key="5">
    <source>
        <dbReference type="ARBA" id="ARBA00023098"/>
    </source>
</evidence>
<sequence length="468" mass="52128">MAPPPWERVPNQNTLFVLVTGANSGIGFGICQRLIDNFLASRSLSSHLILIPTTRTAKKSQDTVVALRNHCRKTAKTSKSLRSRAGPDYDPRDTTRRIHILSIQLDLCNLPSIQKAAQQLVNGTLSSSCEDGYFEPLVDVEIPRLDALIFNAGIGGWTGLNWWLVIHHVLTEGVVQATTWPTFKAATAGCTVNPLPKLKDADDSTTTPVLGEVFCANVFGHYFFAHALLPLLSRSQDSSMPPGRIIWESSVEAVWDSFSLADFQAIKTDAAYESSKRLTDILALTSNLPAARPYSSTYLSPGRSSTATPPKIYLTHPGVVVSSLFPLNAFLFFWYRVALYLARLLGSPWHPVTAYKGACAPVWLALQDQAALDALRADRVKWGTSTDRWGREAPKKTEVEGWGWEGRVEDWAVMAAKDRAAGVLGNLVGRKRRARDLTEEKREKFEELGAECWREMEELRKEWDTRMR</sequence>
<dbReference type="Gene3D" id="3.40.50.720">
    <property type="entry name" value="NAD(P)-binding Rossmann-like Domain"/>
    <property type="match status" value="1"/>
</dbReference>
<comment type="similarity">
    <text evidence="6">Belongs to the short-chain dehydrogenases/reductases (SDR) family. ERG27 subfamily.</text>
</comment>
<evidence type="ECO:0000313" key="8">
    <source>
        <dbReference type="EMBL" id="KAK1767676.1"/>
    </source>
</evidence>
<dbReference type="InterPro" id="IPR036291">
    <property type="entry name" value="NAD(P)-bd_dom_sf"/>
</dbReference>
<evidence type="ECO:0000256" key="1">
    <source>
        <dbReference type="ARBA" id="ARBA00022516"/>
    </source>
</evidence>
<evidence type="ECO:0000256" key="6">
    <source>
        <dbReference type="ARBA" id="ARBA00023593"/>
    </source>
</evidence>
<dbReference type="GO" id="GO:0000253">
    <property type="term" value="F:3-beta-hydroxysteroid 3-dehydrogenase (NADP+) activity"/>
    <property type="evidence" value="ECO:0007669"/>
    <property type="project" value="TreeGrafter"/>
</dbReference>
<keyword evidence="7" id="KW-0472">Membrane</keyword>
<dbReference type="AlphaFoldDB" id="A0AAJ0C4S4"/>
<reference evidence="8" key="1">
    <citation type="submission" date="2023-06" db="EMBL/GenBank/DDBJ databases">
        <title>Genome-scale phylogeny and comparative genomics of the fungal order Sordariales.</title>
        <authorList>
            <consortium name="Lawrence Berkeley National Laboratory"/>
            <person name="Hensen N."/>
            <person name="Bonometti L."/>
            <person name="Westerberg I."/>
            <person name="Brannstrom I.O."/>
            <person name="Guillou S."/>
            <person name="Cros-Aarteil S."/>
            <person name="Calhoun S."/>
            <person name="Haridas S."/>
            <person name="Kuo A."/>
            <person name="Mondo S."/>
            <person name="Pangilinan J."/>
            <person name="Riley R."/>
            <person name="Labutti K."/>
            <person name="Andreopoulos B."/>
            <person name="Lipzen A."/>
            <person name="Chen C."/>
            <person name="Yanf M."/>
            <person name="Daum C."/>
            <person name="Ng V."/>
            <person name="Clum A."/>
            <person name="Steindorff A."/>
            <person name="Ohm R."/>
            <person name="Martin F."/>
            <person name="Silar P."/>
            <person name="Natvig D."/>
            <person name="Lalanne C."/>
            <person name="Gautier V."/>
            <person name="Ament-Velasquez S.L."/>
            <person name="Kruys A."/>
            <person name="Hutchinson M.I."/>
            <person name="Powell A.J."/>
            <person name="Barry K."/>
            <person name="Miller A.N."/>
            <person name="Grigoriev I.V."/>
            <person name="Debuchy R."/>
            <person name="Gladieux P."/>
            <person name="Thoren M.H."/>
            <person name="Johannesson H."/>
        </authorList>
    </citation>
    <scope>NUCLEOTIDE SEQUENCE</scope>
    <source>
        <strain evidence="8">8032-3</strain>
    </source>
</reference>
<dbReference type="GeneID" id="85310943"/>
<keyword evidence="7" id="KW-0812">Transmembrane</keyword>
<dbReference type="GO" id="GO:0006696">
    <property type="term" value="P:ergosterol biosynthetic process"/>
    <property type="evidence" value="ECO:0007669"/>
    <property type="project" value="TreeGrafter"/>
</dbReference>
<protein>
    <recommendedName>
        <fullName evidence="10">3-keto-steroid reductase</fullName>
    </recommendedName>
</protein>
<evidence type="ECO:0000256" key="7">
    <source>
        <dbReference type="SAM" id="Phobius"/>
    </source>
</evidence>
<evidence type="ECO:0008006" key="10">
    <source>
        <dbReference type="Google" id="ProtNLM"/>
    </source>
</evidence>
<keyword evidence="3" id="KW-0752">Steroid biosynthesis</keyword>
<proteinExistence type="inferred from homology"/>
<evidence type="ECO:0000256" key="2">
    <source>
        <dbReference type="ARBA" id="ARBA00022857"/>
    </source>
</evidence>
<keyword evidence="2" id="KW-0521">NADP</keyword>
<evidence type="ECO:0000256" key="4">
    <source>
        <dbReference type="ARBA" id="ARBA00023002"/>
    </source>
</evidence>
<keyword evidence="1" id="KW-0444">Lipid biosynthesis</keyword>
<accession>A0AAJ0C4S4</accession>
<dbReference type="RefSeq" id="XP_060283889.1">
    <property type="nucleotide sequence ID" value="XM_060427756.1"/>
</dbReference>
<organism evidence="8 9">
    <name type="scientific">Phialemonium atrogriseum</name>
    <dbReference type="NCBI Taxonomy" id="1093897"/>
    <lineage>
        <taxon>Eukaryota</taxon>
        <taxon>Fungi</taxon>
        <taxon>Dikarya</taxon>
        <taxon>Ascomycota</taxon>
        <taxon>Pezizomycotina</taxon>
        <taxon>Sordariomycetes</taxon>
        <taxon>Sordariomycetidae</taxon>
        <taxon>Cephalothecales</taxon>
        <taxon>Cephalothecaceae</taxon>
        <taxon>Phialemonium</taxon>
    </lineage>
</organism>
<keyword evidence="7" id="KW-1133">Transmembrane helix</keyword>
<dbReference type="GO" id="GO:0005741">
    <property type="term" value="C:mitochondrial outer membrane"/>
    <property type="evidence" value="ECO:0007669"/>
    <property type="project" value="TreeGrafter"/>
</dbReference>
<dbReference type="PANTHER" id="PTHR43647:SF1">
    <property type="entry name" value="3-KETO-STEROID REDUCTASE ERG27"/>
    <property type="match status" value="1"/>
</dbReference>
<dbReference type="GO" id="GO:0005789">
    <property type="term" value="C:endoplasmic reticulum membrane"/>
    <property type="evidence" value="ECO:0007669"/>
    <property type="project" value="TreeGrafter"/>
</dbReference>
<dbReference type="PANTHER" id="PTHR43647">
    <property type="entry name" value="DEHYDROGENASE"/>
    <property type="match status" value="1"/>
</dbReference>
<name>A0AAJ0C4S4_9PEZI</name>
<feature type="transmembrane region" description="Helical" evidence="7">
    <location>
        <begin position="313"/>
        <end position="335"/>
    </location>
</feature>
<evidence type="ECO:0000256" key="3">
    <source>
        <dbReference type="ARBA" id="ARBA00022955"/>
    </source>
</evidence>
<dbReference type="InterPro" id="IPR051593">
    <property type="entry name" value="Ergosterol_Biosynth_ERG27"/>
</dbReference>
<dbReference type="EMBL" id="MU839007">
    <property type="protein sequence ID" value="KAK1767676.1"/>
    <property type="molecule type" value="Genomic_DNA"/>
</dbReference>
<dbReference type="GO" id="GO:0005811">
    <property type="term" value="C:lipid droplet"/>
    <property type="evidence" value="ECO:0007669"/>
    <property type="project" value="TreeGrafter"/>
</dbReference>
<keyword evidence="4" id="KW-0560">Oxidoreductase</keyword>
<dbReference type="Proteomes" id="UP001244011">
    <property type="component" value="Unassembled WGS sequence"/>
</dbReference>
<comment type="caution">
    <text evidence="8">The sequence shown here is derived from an EMBL/GenBank/DDBJ whole genome shotgun (WGS) entry which is preliminary data.</text>
</comment>
<evidence type="ECO:0000313" key="9">
    <source>
        <dbReference type="Proteomes" id="UP001244011"/>
    </source>
</evidence>